<gene>
    <name evidence="2" type="ORF">NUU61_001152</name>
</gene>
<reference evidence="2" key="1">
    <citation type="submission" date="2022-11" db="EMBL/GenBank/DDBJ databases">
        <authorList>
            <person name="Petersen C."/>
        </authorList>
    </citation>
    <scope>NUCLEOTIDE SEQUENCE</scope>
    <source>
        <strain evidence="2">IBT 34128</strain>
    </source>
</reference>
<comment type="caution">
    <text evidence="2">The sequence shown here is derived from an EMBL/GenBank/DDBJ whole genome shotgun (WGS) entry which is preliminary data.</text>
</comment>
<keyword evidence="3" id="KW-1185">Reference proteome</keyword>
<evidence type="ECO:0008006" key="4">
    <source>
        <dbReference type="Google" id="ProtNLM"/>
    </source>
</evidence>
<dbReference type="Gene3D" id="3.40.462.20">
    <property type="match status" value="1"/>
</dbReference>
<proteinExistence type="predicted"/>
<dbReference type="SUPFAM" id="SSF56112">
    <property type="entry name" value="Protein kinase-like (PK-like)"/>
    <property type="match status" value="1"/>
</dbReference>
<dbReference type="OrthoDB" id="4062651at2759"/>
<name>A0A9W9KRR0_9EURO</name>
<evidence type="ECO:0000313" key="2">
    <source>
        <dbReference type="EMBL" id="KAJ5115393.1"/>
    </source>
</evidence>
<dbReference type="EMBL" id="JAPMSZ010000001">
    <property type="protein sequence ID" value="KAJ5115393.1"/>
    <property type="molecule type" value="Genomic_DNA"/>
</dbReference>
<sequence length="460" mass="51158">MRLLHSRLILWGLCSLLIPQISSVPVPEDLHSQDVQSSPINPEKTPMPQSLSLDHLLESRADTTRPSGCFPKGKQTSPRGEGQFKFVIAQKDLKHGISERWEKYAELVLKHKLGDSGPGELWDGVLTYLDVAQNKALGIKPGVPEEVTVRTSPGGSGESVLVMPKAKTTLAHAQTRPGAVSTRIAIWVAGQALLAAKAENIIHGNLTAESVLYVQNNIYVTNWDAAREINDRTITGDKGSRFYMSPEAFNGEPFDAYMNEVFKLAMTWLIADQWEKMQWYQHPDSHAAKVIGTLQQGRPLFSIQWEPKYTDPFTNLGPVITDRKTGTYPDLAQWTGMSNDSPSCQKSGLANIRFPVDIQGYSTQGVKAVPADSTAFPPRDGNLIAPLIIYEPAGEDLEAEAHGFGESWRGIIVEARGQKEMCSYVNYVVGRERLQRLEKLRALKTKYDPDRRLNFYAPFP</sequence>
<reference evidence="2" key="2">
    <citation type="journal article" date="2023" name="IMA Fungus">
        <title>Comparative genomic study of the Penicillium genus elucidates a diverse pangenome and 15 lateral gene transfer events.</title>
        <authorList>
            <person name="Petersen C."/>
            <person name="Sorensen T."/>
            <person name="Nielsen M.R."/>
            <person name="Sondergaard T.E."/>
            <person name="Sorensen J.L."/>
            <person name="Fitzpatrick D.A."/>
            <person name="Frisvad J.C."/>
            <person name="Nielsen K.L."/>
        </authorList>
    </citation>
    <scope>NUCLEOTIDE SEQUENCE</scope>
    <source>
        <strain evidence="2">IBT 34128</strain>
    </source>
</reference>
<dbReference type="InterPro" id="IPR011009">
    <property type="entry name" value="Kinase-like_dom_sf"/>
</dbReference>
<dbReference type="GeneID" id="81390902"/>
<accession>A0A9W9KRR0</accession>
<dbReference type="Gene3D" id="3.30.465.10">
    <property type="match status" value="1"/>
</dbReference>
<evidence type="ECO:0000256" key="1">
    <source>
        <dbReference type="SAM" id="SignalP"/>
    </source>
</evidence>
<dbReference type="Gene3D" id="1.10.510.10">
    <property type="entry name" value="Transferase(Phosphotransferase) domain 1"/>
    <property type="match status" value="1"/>
</dbReference>
<organism evidence="2 3">
    <name type="scientific">Penicillium alfredii</name>
    <dbReference type="NCBI Taxonomy" id="1506179"/>
    <lineage>
        <taxon>Eukaryota</taxon>
        <taxon>Fungi</taxon>
        <taxon>Dikarya</taxon>
        <taxon>Ascomycota</taxon>
        <taxon>Pezizomycotina</taxon>
        <taxon>Eurotiomycetes</taxon>
        <taxon>Eurotiomycetidae</taxon>
        <taxon>Eurotiales</taxon>
        <taxon>Aspergillaceae</taxon>
        <taxon>Penicillium</taxon>
    </lineage>
</organism>
<dbReference type="InterPro" id="IPR016169">
    <property type="entry name" value="FAD-bd_PCMH_sub2"/>
</dbReference>
<protein>
    <recommendedName>
        <fullName evidence="4">Berberine/berberine-like domain-containing protein</fullName>
    </recommendedName>
</protein>
<feature type="signal peptide" evidence="1">
    <location>
        <begin position="1"/>
        <end position="23"/>
    </location>
</feature>
<keyword evidence="1" id="KW-0732">Signal</keyword>
<dbReference type="AlphaFoldDB" id="A0A9W9KRR0"/>
<feature type="chain" id="PRO_5040972643" description="Berberine/berberine-like domain-containing protein" evidence="1">
    <location>
        <begin position="24"/>
        <end position="460"/>
    </location>
</feature>
<evidence type="ECO:0000313" key="3">
    <source>
        <dbReference type="Proteomes" id="UP001141434"/>
    </source>
</evidence>
<dbReference type="Proteomes" id="UP001141434">
    <property type="component" value="Unassembled WGS sequence"/>
</dbReference>
<dbReference type="RefSeq" id="XP_056516584.1">
    <property type="nucleotide sequence ID" value="XM_056651734.1"/>
</dbReference>